<evidence type="ECO:0000313" key="1">
    <source>
        <dbReference type="EMBL" id="PCJ42238.1"/>
    </source>
</evidence>
<gene>
    <name evidence="1" type="ORF">COA71_06525</name>
</gene>
<comment type="caution">
    <text evidence="1">The sequence shown here is derived from an EMBL/GenBank/DDBJ whole genome shotgun (WGS) entry which is preliminary data.</text>
</comment>
<sequence>MKALASKRQPVALLISLLISLVVTLIAPTTLAQEVNPEQVTTVVRNCALPEPFPCPVARIVDVTVEPSTIDPGQTASITWAAENPTNMRMIPDVGRVSARGTVQVTPSATTIYTLRSENGPNGEVVTQSVTLTVRGTQLAARVQETAESRAIPRMRDGKPDLQGVWTGGWWYIDGIGDRDGLPEIPTPKPGFEHLAVVDDPLAVGGGCGITSVPWFYGPVYHFQIVQTPELVVSMTERMHLHRIFEINKEHSADVLNGENLNFLGSSTASWDGDTLVVDTRGFNLKTHVGKKEAAYLGGYRHSSNLHMVERITRIDFETLEIETTLEDPELFEGPWRIVRHHELRPELSTVPEYICEQDEDFYDSMVEGLEEVPLPSWLEVDPIQ</sequence>
<evidence type="ECO:0000313" key="2">
    <source>
        <dbReference type="Proteomes" id="UP000228987"/>
    </source>
</evidence>
<dbReference type="Proteomes" id="UP000228987">
    <property type="component" value="Unassembled WGS sequence"/>
</dbReference>
<name>A0A2A5CFE1_9GAMM</name>
<organism evidence="1 2">
    <name type="scientific">SAR86 cluster bacterium</name>
    <dbReference type="NCBI Taxonomy" id="2030880"/>
    <lineage>
        <taxon>Bacteria</taxon>
        <taxon>Pseudomonadati</taxon>
        <taxon>Pseudomonadota</taxon>
        <taxon>Gammaproteobacteria</taxon>
        <taxon>SAR86 cluster</taxon>
    </lineage>
</organism>
<protein>
    <submittedName>
        <fullName evidence="1">Uncharacterized protein</fullName>
    </submittedName>
</protein>
<accession>A0A2A5CFE1</accession>
<reference evidence="2" key="1">
    <citation type="submission" date="2017-08" db="EMBL/GenBank/DDBJ databases">
        <title>A dynamic microbial community with high functional redundancy inhabits the cold, oxic subseafloor aquifer.</title>
        <authorList>
            <person name="Tully B.J."/>
            <person name="Wheat C.G."/>
            <person name="Glazer B.T."/>
            <person name="Huber J.A."/>
        </authorList>
    </citation>
    <scope>NUCLEOTIDE SEQUENCE [LARGE SCALE GENOMIC DNA]</scope>
</reference>
<dbReference type="AlphaFoldDB" id="A0A2A5CFE1"/>
<proteinExistence type="predicted"/>
<dbReference type="EMBL" id="NVWI01000003">
    <property type="protein sequence ID" value="PCJ42238.1"/>
    <property type="molecule type" value="Genomic_DNA"/>
</dbReference>